<dbReference type="Proteomes" id="UP000571950">
    <property type="component" value="Unassembled WGS sequence"/>
</dbReference>
<dbReference type="EMBL" id="JACIDT010000048">
    <property type="protein sequence ID" value="MBB3928934.1"/>
    <property type="molecule type" value="Genomic_DNA"/>
</dbReference>
<gene>
    <name evidence="1" type="ORF">GGR43_004679</name>
</gene>
<protein>
    <submittedName>
        <fullName evidence="1">Uncharacterized protein</fullName>
    </submittedName>
</protein>
<comment type="caution">
    <text evidence="1">The sequence shown here is derived from an EMBL/GenBank/DDBJ whole genome shotgun (WGS) entry which is preliminary data.</text>
</comment>
<evidence type="ECO:0000313" key="1">
    <source>
        <dbReference type="EMBL" id="MBB3928934.1"/>
    </source>
</evidence>
<evidence type="ECO:0000313" key="2">
    <source>
        <dbReference type="Proteomes" id="UP000571950"/>
    </source>
</evidence>
<reference evidence="1 2" key="1">
    <citation type="submission" date="2020-08" db="EMBL/GenBank/DDBJ databases">
        <title>Genomic Encyclopedia of Type Strains, Phase IV (KMG-IV): sequencing the most valuable type-strain genomes for metagenomic binning, comparative biology and taxonomic classification.</title>
        <authorList>
            <person name="Goeker M."/>
        </authorList>
    </citation>
    <scope>NUCLEOTIDE SEQUENCE [LARGE SCALE GENOMIC DNA]</scope>
    <source>
        <strain evidence="1 2">DSM 26189</strain>
    </source>
</reference>
<keyword evidence="2" id="KW-1185">Reference proteome</keyword>
<organism evidence="1 2">
    <name type="scientific">Sphingobium jiangsuense</name>
    <dbReference type="NCBI Taxonomy" id="870476"/>
    <lineage>
        <taxon>Bacteria</taxon>
        <taxon>Pseudomonadati</taxon>
        <taxon>Pseudomonadota</taxon>
        <taxon>Alphaproteobacteria</taxon>
        <taxon>Sphingomonadales</taxon>
        <taxon>Sphingomonadaceae</taxon>
        <taxon>Sphingobium</taxon>
    </lineage>
</organism>
<proteinExistence type="predicted"/>
<name>A0A7W6FTB3_9SPHN</name>
<accession>A0A7W6FTB3</accession>
<sequence>FLDWGEGMVFSGVGWIFDIVSMMKGHVGGGSGYHGFQGVDYS</sequence>
<dbReference type="AlphaFoldDB" id="A0A7W6FTB3"/>
<feature type="non-terminal residue" evidence="1">
    <location>
        <position position="1"/>
    </location>
</feature>